<dbReference type="Pfam" id="PF00827">
    <property type="entry name" value="Ribosomal_L15e"/>
    <property type="match status" value="1"/>
</dbReference>
<dbReference type="AlphaFoldDB" id="A0A7E6EIC4"/>
<evidence type="ECO:0000256" key="4">
    <source>
        <dbReference type="RuleBase" id="RU000663"/>
    </source>
</evidence>
<dbReference type="KEGG" id="osn:115227762"/>
<evidence type="ECO:0000313" key="6">
    <source>
        <dbReference type="Proteomes" id="UP000515154"/>
    </source>
</evidence>
<dbReference type="GO" id="GO:0003735">
    <property type="term" value="F:structural constituent of ribosome"/>
    <property type="evidence" value="ECO:0007669"/>
    <property type="project" value="InterPro"/>
</dbReference>
<dbReference type="InterPro" id="IPR024794">
    <property type="entry name" value="Rbsml_eL15_core_dom_sf"/>
</dbReference>
<sequence>MGASKYVQEVWRKKQSDVMKYLLRVRCWSYRQMPAVQRVSRPSRPERAHRLGYKAKQGFVIYRVRVRRGSRKRPVKKGITYGKPVTHGVRERKTKQSLQAIAEGRAGRRCNALRVLNSYWVCEDGTYRIFEVIMVDPAHKVIRDDPAINWICNPNKKHRELHGLTSASKKSRGIGKGHSFHQTIGGSQHAAWRRRNTVRFARVR</sequence>
<evidence type="ECO:0000256" key="2">
    <source>
        <dbReference type="ARBA" id="ARBA00022980"/>
    </source>
</evidence>
<evidence type="ECO:0000256" key="5">
    <source>
        <dbReference type="SAM" id="MobiDB-lite"/>
    </source>
</evidence>
<dbReference type="GO" id="GO:0022625">
    <property type="term" value="C:cytosolic large ribosomal subunit"/>
    <property type="evidence" value="ECO:0007669"/>
    <property type="project" value="TreeGrafter"/>
</dbReference>
<keyword evidence="2 4" id="KW-0689">Ribosomal protein</keyword>
<feature type="region of interest" description="Disordered" evidence="5">
    <location>
        <begin position="166"/>
        <end position="188"/>
    </location>
</feature>
<dbReference type="RefSeq" id="XP_036354627.1">
    <property type="nucleotide sequence ID" value="XM_036498734.1"/>
</dbReference>
<dbReference type="Gene3D" id="3.40.1120.10">
    <property type="entry name" value="Ribosomal protein l15e"/>
    <property type="match status" value="1"/>
</dbReference>
<dbReference type="Proteomes" id="UP000515154">
    <property type="component" value="Unplaced"/>
</dbReference>
<dbReference type="NCBIfam" id="NF003269">
    <property type="entry name" value="PRK04243.1"/>
    <property type="match status" value="1"/>
</dbReference>
<name>A0A7E6EIC4_9MOLL</name>
<dbReference type="GO" id="GO:0002181">
    <property type="term" value="P:cytoplasmic translation"/>
    <property type="evidence" value="ECO:0007669"/>
    <property type="project" value="TreeGrafter"/>
</dbReference>
<dbReference type="InterPro" id="IPR012678">
    <property type="entry name" value="Ribosomal_uL23/eL15/eS24_sf"/>
</dbReference>
<protein>
    <recommendedName>
        <fullName evidence="4">Ribosomal protein L15</fullName>
    </recommendedName>
</protein>
<dbReference type="PANTHER" id="PTHR11847">
    <property type="entry name" value="RIBOSOMAL PROTEIN L15"/>
    <property type="match status" value="1"/>
</dbReference>
<evidence type="ECO:0000256" key="3">
    <source>
        <dbReference type="ARBA" id="ARBA00023274"/>
    </source>
</evidence>
<dbReference type="SMART" id="SM01384">
    <property type="entry name" value="Ribosomal_L15e"/>
    <property type="match status" value="1"/>
</dbReference>
<reference evidence="7" key="1">
    <citation type="submission" date="2025-08" db="UniProtKB">
        <authorList>
            <consortium name="RefSeq"/>
        </authorList>
    </citation>
    <scope>IDENTIFICATION</scope>
</reference>
<dbReference type="FunFam" id="3.40.1120.10:FF:000001">
    <property type="entry name" value="Ribosomal protein L15"/>
    <property type="match status" value="1"/>
</dbReference>
<dbReference type="InterPro" id="IPR000439">
    <property type="entry name" value="Ribosomal_eL15"/>
</dbReference>
<evidence type="ECO:0000256" key="1">
    <source>
        <dbReference type="ARBA" id="ARBA00006857"/>
    </source>
</evidence>
<dbReference type="PANTHER" id="PTHR11847:SF4">
    <property type="entry name" value="LARGE RIBOSOMAL SUBUNIT PROTEIN EL15"/>
    <property type="match status" value="1"/>
</dbReference>
<keyword evidence="3 4" id="KW-0687">Ribonucleoprotein</keyword>
<evidence type="ECO:0000313" key="7">
    <source>
        <dbReference type="RefSeq" id="XP_036354627.1"/>
    </source>
</evidence>
<comment type="similarity">
    <text evidence="1 4">Belongs to the eukaryotic ribosomal protein eL15 family.</text>
</comment>
<proteinExistence type="inferred from homology"/>
<keyword evidence="6" id="KW-1185">Reference proteome</keyword>
<accession>A0A7E6EIC4</accession>
<dbReference type="GO" id="GO:0003723">
    <property type="term" value="F:RNA binding"/>
    <property type="evidence" value="ECO:0007669"/>
    <property type="project" value="TreeGrafter"/>
</dbReference>
<organism evidence="6 7">
    <name type="scientific">Octopus sinensis</name>
    <name type="common">East Asian common octopus</name>
    <dbReference type="NCBI Taxonomy" id="2607531"/>
    <lineage>
        <taxon>Eukaryota</taxon>
        <taxon>Metazoa</taxon>
        <taxon>Spiralia</taxon>
        <taxon>Lophotrochozoa</taxon>
        <taxon>Mollusca</taxon>
        <taxon>Cephalopoda</taxon>
        <taxon>Coleoidea</taxon>
        <taxon>Octopodiformes</taxon>
        <taxon>Octopoda</taxon>
        <taxon>Incirrata</taxon>
        <taxon>Octopodidae</taxon>
        <taxon>Octopus</taxon>
    </lineage>
</organism>
<dbReference type="SUPFAM" id="SSF54189">
    <property type="entry name" value="Ribosomal proteins S24e, L23 and L15e"/>
    <property type="match status" value="1"/>
</dbReference>
<feature type="compositionally biased region" description="Basic residues" evidence="5">
    <location>
        <begin position="169"/>
        <end position="179"/>
    </location>
</feature>
<gene>
    <name evidence="7" type="primary">LOC115227762</name>
</gene>